<organism evidence="9 10">
    <name type="scientific">Cyclospora cayetanensis</name>
    <dbReference type="NCBI Taxonomy" id="88456"/>
    <lineage>
        <taxon>Eukaryota</taxon>
        <taxon>Sar</taxon>
        <taxon>Alveolata</taxon>
        <taxon>Apicomplexa</taxon>
        <taxon>Conoidasida</taxon>
        <taxon>Coccidia</taxon>
        <taxon>Eucoccidiorida</taxon>
        <taxon>Eimeriorina</taxon>
        <taxon>Eimeriidae</taxon>
        <taxon>Cyclospora</taxon>
    </lineage>
</organism>
<dbReference type="OrthoDB" id="332016at2759"/>
<protein>
    <submittedName>
        <fullName evidence="10">Uncharacterized protein LOC113146804</fullName>
    </submittedName>
</protein>
<evidence type="ECO:0000313" key="10">
    <source>
        <dbReference type="RefSeq" id="XP_026191016.1"/>
    </source>
</evidence>
<dbReference type="GeneID" id="113146804"/>
<dbReference type="Proteomes" id="UP000515125">
    <property type="component" value="Unplaced"/>
</dbReference>
<dbReference type="InterPro" id="IPR007603">
    <property type="entry name" value="Choline_transptr-like"/>
</dbReference>
<feature type="transmembrane region" description="Helical" evidence="8">
    <location>
        <begin position="706"/>
        <end position="727"/>
    </location>
</feature>
<feature type="transmembrane region" description="Helical" evidence="8">
    <location>
        <begin position="664"/>
        <end position="686"/>
    </location>
</feature>
<dbReference type="PANTHER" id="PTHR12385">
    <property type="entry name" value="CHOLINE TRANSPORTER-LIKE (SLC FAMILY 44)"/>
    <property type="match status" value="1"/>
</dbReference>
<evidence type="ECO:0000256" key="7">
    <source>
        <dbReference type="SAM" id="MobiDB-lite"/>
    </source>
</evidence>
<evidence type="ECO:0000256" key="4">
    <source>
        <dbReference type="ARBA" id="ARBA00022989"/>
    </source>
</evidence>
<dbReference type="RefSeq" id="XP_026191016.1">
    <property type="nucleotide sequence ID" value="XM_026335231.1"/>
</dbReference>
<accession>A0A6P6RT67</accession>
<dbReference type="AlphaFoldDB" id="A0A6P6RT67"/>
<reference evidence="10" key="1">
    <citation type="submission" date="2025-08" db="UniProtKB">
        <authorList>
            <consortium name="RefSeq"/>
        </authorList>
    </citation>
    <scope>IDENTIFICATION</scope>
</reference>
<sequence>MNQGTSQQAPSPDEAVDHRAILYGNPNFPASFFPAPAVEATPTPSVPLPSVASSPAEDAELQPPSWVGGRDADMQWGHTHYGDWLSASSSTRRPLLPSADVQRIGESQRVRSLSSYRGPPGISHPQHLAGWPSAFSSALETGQESFWGAASRKPFAGRLPGSLPVQDSALEPTEVSSHRVYGAPQWSTYSQGLEGAYYEASGRFGRGQGGAAHDDYVLAPDGEAREITKFAAASQEYPPPPLRSEEAERWGGEEGATADSPWLDRLSPLDLGKGPVSRRFLTDVWSLCVLVLCWVCLLWLVASSLSHASPQKLTAGVDWKGRVCGLDGGVAHLPLLYWPSKQPPKAPSREELDGSNLLPVSQEEQTRAALQPSGVCDSDSERLNFCSWYSPVPARLMLQRFCVFSDERGFIRDHGVLHSWLHWVGDLALVWPLAAPLVVISLIAAAELTFLLSSIHFFSRARAAWSTVHGTAASVASEAGLKTPFDASFTAIPLWISVSLGVLSAAAAVVLLLCVLSFRRQLSLCTTVIRSAAGVLREAPSKFLLLLPGFTALTFAVHAAIALFGILHVMAGSAKFSVPVQTPYGAFSPWQGLSLGTWGRVSVCIVVFVALWTSAFISGVCQLITAYFTACCYFTPNDADRREVLSAKANESVRIIMKNHLGSAALGGLLLSTVEVLRLCLCWARRISPQRNEPVFRTYGMPPSTSFVFVALLGQPLCAAAWTAAAIQKRNPVAFCVVWQVGRIVQVVGQLVVACAVTWTTYLILPIIPGTYGPDGQLSSLAAPLIFSFLVSYNVASSCMKCFGFVALTLLQSPLGGYTPSSGADETRSRSLISTGATNAERENERGGRIRKRRNSTYGDEKNLGIS</sequence>
<feature type="transmembrane region" description="Helical" evidence="8">
    <location>
        <begin position="543"/>
        <end position="567"/>
    </location>
</feature>
<keyword evidence="6" id="KW-0325">Glycoprotein</keyword>
<keyword evidence="9" id="KW-1185">Reference proteome</keyword>
<gene>
    <name evidence="10" type="primary">LOC113146804</name>
</gene>
<dbReference type="GO" id="GO:0016020">
    <property type="term" value="C:membrane"/>
    <property type="evidence" value="ECO:0007669"/>
    <property type="project" value="UniProtKB-SubCell"/>
</dbReference>
<evidence type="ECO:0000256" key="6">
    <source>
        <dbReference type="ARBA" id="ARBA00023180"/>
    </source>
</evidence>
<comment type="similarity">
    <text evidence="2">Belongs to the CTL (choline transporter-like) family.</text>
</comment>
<proteinExistence type="inferred from homology"/>
<evidence type="ECO:0000256" key="2">
    <source>
        <dbReference type="ARBA" id="ARBA00007168"/>
    </source>
</evidence>
<feature type="transmembrane region" description="Helical" evidence="8">
    <location>
        <begin position="284"/>
        <end position="302"/>
    </location>
</feature>
<keyword evidence="4 8" id="KW-1133">Transmembrane helix</keyword>
<evidence type="ECO:0000256" key="8">
    <source>
        <dbReference type="SAM" id="Phobius"/>
    </source>
</evidence>
<feature type="compositionally biased region" description="Polar residues" evidence="7">
    <location>
        <begin position="819"/>
        <end position="838"/>
    </location>
</feature>
<comment type="subcellular location">
    <subcellularLocation>
        <location evidence="1">Membrane</location>
        <topology evidence="1">Multi-pass membrane protein</topology>
    </subcellularLocation>
</comment>
<name>A0A6P6RT67_9EIME</name>
<feature type="transmembrane region" description="Helical" evidence="8">
    <location>
        <begin position="785"/>
        <end position="811"/>
    </location>
</feature>
<dbReference type="PANTHER" id="PTHR12385:SF14">
    <property type="entry name" value="CHOLINE TRANSPORTER-LIKE 2"/>
    <property type="match status" value="1"/>
</dbReference>
<feature type="compositionally biased region" description="Basic and acidic residues" evidence="7">
    <location>
        <begin position="243"/>
        <end position="252"/>
    </location>
</feature>
<feature type="region of interest" description="Disordered" evidence="7">
    <location>
        <begin position="819"/>
        <end position="867"/>
    </location>
</feature>
<feature type="region of interest" description="Disordered" evidence="7">
    <location>
        <begin position="235"/>
        <end position="261"/>
    </location>
</feature>
<feature type="transmembrane region" description="Helical" evidence="8">
    <location>
        <begin position="492"/>
        <end position="516"/>
    </location>
</feature>
<dbReference type="GO" id="GO:0022857">
    <property type="term" value="F:transmembrane transporter activity"/>
    <property type="evidence" value="ECO:0007669"/>
    <property type="project" value="InterPro"/>
</dbReference>
<feature type="region of interest" description="Disordered" evidence="7">
    <location>
        <begin position="32"/>
        <end position="69"/>
    </location>
</feature>
<feature type="transmembrane region" description="Helical" evidence="8">
    <location>
        <begin position="747"/>
        <end position="765"/>
    </location>
</feature>
<keyword evidence="5 8" id="KW-0472">Membrane</keyword>
<evidence type="ECO:0000256" key="3">
    <source>
        <dbReference type="ARBA" id="ARBA00022692"/>
    </source>
</evidence>
<evidence type="ECO:0000313" key="9">
    <source>
        <dbReference type="Proteomes" id="UP000515125"/>
    </source>
</evidence>
<dbReference type="Pfam" id="PF04515">
    <property type="entry name" value="Choline_transpo"/>
    <property type="match status" value="1"/>
</dbReference>
<feature type="compositionally biased region" description="Low complexity" evidence="7">
    <location>
        <begin position="32"/>
        <end position="56"/>
    </location>
</feature>
<evidence type="ECO:0000256" key="1">
    <source>
        <dbReference type="ARBA" id="ARBA00004141"/>
    </source>
</evidence>
<feature type="transmembrane region" description="Helical" evidence="8">
    <location>
        <begin position="429"/>
        <end position="452"/>
    </location>
</feature>
<evidence type="ECO:0000256" key="5">
    <source>
        <dbReference type="ARBA" id="ARBA00023136"/>
    </source>
</evidence>
<feature type="transmembrane region" description="Helical" evidence="8">
    <location>
        <begin position="597"/>
        <end position="617"/>
    </location>
</feature>
<keyword evidence="3 8" id="KW-0812">Transmembrane</keyword>